<dbReference type="PANTHER" id="PTHR12558:SF13">
    <property type="entry name" value="CELL DIVISION CYCLE PROTEIN 27 HOMOLOG"/>
    <property type="match status" value="1"/>
</dbReference>
<evidence type="ECO:0000256" key="5">
    <source>
        <dbReference type="ARBA" id="ARBA00022916"/>
    </source>
</evidence>
<accession>A0A841L772</accession>
<dbReference type="UniPathway" id="UPA00694"/>
<proteinExistence type="predicted"/>
<evidence type="ECO:0000313" key="11">
    <source>
        <dbReference type="Proteomes" id="UP000538147"/>
    </source>
</evidence>
<reference evidence="10 11" key="1">
    <citation type="submission" date="2020-08" db="EMBL/GenBank/DDBJ databases">
        <title>Genomic Encyclopedia of Type Strains, Phase IV (KMG-IV): sequencing the most valuable type-strain genomes for metagenomic binning, comparative biology and taxonomic classification.</title>
        <authorList>
            <person name="Goeker M."/>
        </authorList>
    </citation>
    <scope>NUCLEOTIDE SEQUENCE [LARGE SCALE GENOMIC DNA]</scope>
    <source>
        <strain evidence="10 11">DSM 102189</strain>
    </source>
</reference>
<organism evidence="10 11">
    <name type="scientific">Polymorphobacter multimanifer</name>
    <dbReference type="NCBI Taxonomy" id="1070431"/>
    <lineage>
        <taxon>Bacteria</taxon>
        <taxon>Pseudomonadati</taxon>
        <taxon>Pseudomonadota</taxon>
        <taxon>Alphaproteobacteria</taxon>
        <taxon>Sphingomonadales</taxon>
        <taxon>Sphingosinicellaceae</taxon>
        <taxon>Polymorphobacter</taxon>
    </lineage>
</organism>
<feature type="region of interest" description="Disordered" evidence="7">
    <location>
        <begin position="63"/>
        <end position="116"/>
    </location>
</feature>
<evidence type="ECO:0000256" key="4">
    <source>
        <dbReference type="ARBA" id="ARBA00022803"/>
    </source>
</evidence>
<evidence type="ECO:0000256" key="6">
    <source>
        <dbReference type="PROSITE-ProRule" id="PRU00339"/>
    </source>
</evidence>
<evidence type="ECO:0000256" key="3">
    <source>
        <dbReference type="ARBA" id="ARBA00022737"/>
    </source>
</evidence>
<dbReference type="InterPro" id="IPR003107">
    <property type="entry name" value="HAT"/>
</dbReference>
<name>A0A841L772_9SPHN</name>
<dbReference type="Pfam" id="PF14559">
    <property type="entry name" value="TPR_19"/>
    <property type="match status" value="1"/>
</dbReference>
<dbReference type="SMART" id="SM00028">
    <property type="entry name" value="TPR"/>
    <property type="match status" value="5"/>
</dbReference>
<dbReference type="PROSITE" id="PS50005">
    <property type="entry name" value="TPR"/>
    <property type="match status" value="1"/>
</dbReference>
<keyword evidence="3" id="KW-0677">Repeat</keyword>
<dbReference type="GO" id="GO:0030244">
    <property type="term" value="P:cellulose biosynthetic process"/>
    <property type="evidence" value="ECO:0007669"/>
    <property type="project" value="UniProtKB-KW"/>
</dbReference>
<feature type="signal peptide" evidence="8">
    <location>
        <begin position="1"/>
        <end position="20"/>
    </location>
</feature>
<comment type="caution">
    <text evidence="10">The sequence shown here is derived from an EMBL/GenBank/DDBJ whole genome shotgun (WGS) entry which is preliminary data.</text>
</comment>
<evidence type="ECO:0000256" key="1">
    <source>
        <dbReference type="ARBA" id="ARBA00005186"/>
    </source>
</evidence>
<dbReference type="SUPFAM" id="SSF48452">
    <property type="entry name" value="TPR-like"/>
    <property type="match status" value="3"/>
</dbReference>
<feature type="domain" description="Cellulose synthase operon C C-terminal" evidence="9">
    <location>
        <begin position="746"/>
        <end position="1091"/>
    </location>
</feature>
<protein>
    <submittedName>
        <fullName evidence="10">Tetratricopeptide (TPR) repeat protein</fullName>
    </submittedName>
</protein>
<feature type="repeat" description="TPR" evidence="6">
    <location>
        <begin position="25"/>
        <end position="58"/>
    </location>
</feature>
<dbReference type="Pfam" id="PF13432">
    <property type="entry name" value="TPR_16"/>
    <property type="match status" value="3"/>
</dbReference>
<dbReference type="Proteomes" id="UP000538147">
    <property type="component" value="Unassembled WGS sequence"/>
</dbReference>
<dbReference type="InterPro" id="IPR019734">
    <property type="entry name" value="TPR_rpt"/>
</dbReference>
<feature type="compositionally biased region" description="Low complexity" evidence="7">
    <location>
        <begin position="88"/>
        <end position="100"/>
    </location>
</feature>
<evidence type="ECO:0000256" key="8">
    <source>
        <dbReference type="SAM" id="SignalP"/>
    </source>
</evidence>
<keyword evidence="5" id="KW-0135">Cellulose biosynthesis</keyword>
<dbReference type="InterPro" id="IPR008410">
    <property type="entry name" value="BCSC_C"/>
</dbReference>
<dbReference type="SMART" id="SM00386">
    <property type="entry name" value="HAT"/>
    <property type="match status" value="2"/>
</dbReference>
<dbReference type="InterPro" id="IPR011990">
    <property type="entry name" value="TPR-like_helical_dom_sf"/>
</dbReference>
<dbReference type="PANTHER" id="PTHR12558">
    <property type="entry name" value="CELL DIVISION CYCLE 16,23,27"/>
    <property type="match status" value="1"/>
</dbReference>
<dbReference type="GO" id="GO:0006396">
    <property type="term" value="P:RNA processing"/>
    <property type="evidence" value="ECO:0007669"/>
    <property type="project" value="InterPro"/>
</dbReference>
<evidence type="ECO:0000313" key="10">
    <source>
        <dbReference type="EMBL" id="MBB6228066.1"/>
    </source>
</evidence>
<dbReference type="RefSeq" id="WP_184199727.1">
    <property type="nucleotide sequence ID" value="NZ_JACIIV010000015.1"/>
</dbReference>
<dbReference type="Pfam" id="PF05420">
    <property type="entry name" value="BCSC_C"/>
    <property type="match status" value="1"/>
</dbReference>
<dbReference type="AlphaFoldDB" id="A0A841L772"/>
<comment type="pathway">
    <text evidence="1">Glycan metabolism; bacterial cellulose biosynthesis.</text>
</comment>
<evidence type="ECO:0000256" key="7">
    <source>
        <dbReference type="SAM" id="MobiDB-lite"/>
    </source>
</evidence>
<evidence type="ECO:0000256" key="2">
    <source>
        <dbReference type="ARBA" id="ARBA00022729"/>
    </source>
</evidence>
<dbReference type="Gene3D" id="1.25.40.10">
    <property type="entry name" value="Tetratricopeptide repeat domain"/>
    <property type="match status" value="3"/>
</dbReference>
<feature type="chain" id="PRO_5032306956" evidence="8">
    <location>
        <begin position="21"/>
        <end position="1095"/>
    </location>
</feature>
<dbReference type="EMBL" id="JACIIV010000015">
    <property type="protein sequence ID" value="MBB6228066.1"/>
    <property type="molecule type" value="Genomic_DNA"/>
</dbReference>
<evidence type="ECO:0000259" key="9">
    <source>
        <dbReference type="Pfam" id="PF05420"/>
    </source>
</evidence>
<gene>
    <name evidence="10" type="ORF">FHS79_002251</name>
</gene>
<keyword evidence="4 6" id="KW-0802">TPR repeat</keyword>
<keyword evidence="11" id="KW-1185">Reference proteome</keyword>
<keyword evidence="2 8" id="KW-0732">Signal</keyword>
<sequence>MKVRILLLLALAPLAVEARAQTPAIEALLNQASYWQGKGRQDLAARAFRRVLAIDPTNSRAKRGLAGDLPVAASTPAPARTPVPARTPAPANAPASAPAPTTSPRPAAPAATTVANRAGESRAAGFRKLEAGNLADAARDFRAALAARPDDAEALGGLGLVQLRLQQFGAARDNLARASARGRAAQWADALASARFFADLEAARALRAAGQIDEAQKLAEQLTASTFAGRGPALELLAEIYESKGHFAEAAALYKTAGGLPGLARTADGRLQRQATRALALQAAATNNDTEAEELFRRGLMEGPSDPWIRYDYARFLDQRGRRNDVLAIISALSMLPGTEPVYAAALLNSQIGQDGVAEQLMGRIPEAQQTEPMRSFVAGLKIDAAVARARSLAGRGKPTEGLALLRQQAATPGLTMAKQGQLASALFDLGEKPAATALALQALRTGSTNPADFEATIRVLAQSGQDDLAVQAIRQATTAAGAFGDNQLLLARLNAVVVVTQADRMREAGEYAPAFDLLQNAWQSASGNVEILAALARLYQSGGLTVQAAQTYRMVLDKLPNDKSALIGLVDTAGSSGDYALARSALERAVRIDPADYTIYLAAARMERTRGNEGAAARYLKQARALYTRQAQTVGGGFGTANPFAAAPRSAIAAAPLNPFALPGRSAGRRADSDDELLAGLDGDRSGFITAGAPPLAARAGRPLASSDPILQSIEQDLGDIASADETRADVKTEYRQRVGEVGLSQLKSISGRAELSTGLAGGRVSASALASTIDAGRPTGSGLARFGRNATREAEAIVAALPSALVNAETQVATGVALSVGWANELVKADVGTTPLGFGQTSVVGGVSVSPRLSESVTARLWAERRAVEDSIISHAGTRDPVSGDFWGAVRRAGGGASLSYDVEGTGVYADGSYYRYAGTAVKSNSGVQANVGGYLRVLKDESSLLSLGINANYQTFDNQQNYFTFGHGGYFSPQSFLSISFPVHYQYRQPQGLDIDINVAPGYQSYSQSASDVYPTDPAAQARLNALKALNTDVRSTFDSSSETGFGLSANAALYYVLNPRLKIGSDINYNSFGAYKEFRGSVGIKQAIGER</sequence>
<dbReference type="GO" id="GO:0019867">
    <property type="term" value="C:outer membrane"/>
    <property type="evidence" value="ECO:0007669"/>
    <property type="project" value="InterPro"/>
</dbReference>